<dbReference type="InterPro" id="IPR011989">
    <property type="entry name" value="ARM-like"/>
</dbReference>
<dbReference type="SUPFAM" id="SSF48371">
    <property type="entry name" value="ARM repeat"/>
    <property type="match status" value="1"/>
</dbReference>
<sequence length="226" mass="25198">MDDQSLESIIEQLSDETDWLSRGKAVRSLIAHGEAAVPWLDRVFELLFDPKTPIRDSSGVLIKKLGAAAVPFLLHKLESENAAHRKEAIWLLIECENHDSTTTRITKQVLDDRNPTLPNWGQNPDVILNQFRECLSDTDRHVRFTAASALEEFGIEIPATILVFIETLMHGSSHEQNWAALRLGRIGEPAMTACDALNAATESECKYTRLAAKNAITHICGKQESN</sequence>
<accession>A0A517RGQ9</accession>
<evidence type="ECO:0000313" key="2">
    <source>
        <dbReference type="EMBL" id="QDT43059.1"/>
    </source>
</evidence>
<dbReference type="EMBL" id="CP036269">
    <property type="protein sequence ID" value="QDT43059.1"/>
    <property type="molecule type" value="Genomic_DNA"/>
</dbReference>
<dbReference type="Pfam" id="PF02985">
    <property type="entry name" value="HEAT"/>
    <property type="match status" value="1"/>
</dbReference>
<reference evidence="2 3" key="1">
    <citation type="submission" date="2019-02" db="EMBL/GenBank/DDBJ databases">
        <title>Deep-cultivation of Planctomycetes and their phenomic and genomic characterization uncovers novel biology.</title>
        <authorList>
            <person name="Wiegand S."/>
            <person name="Jogler M."/>
            <person name="Boedeker C."/>
            <person name="Pinto D."/>
            <person name="Vollmers J."/>
            <person name="Rivas-Marin E."/>
            <person name="Kohn T."/>
            <person name="Peeters S.H."/>
            <person name="Heuer A."/>
            <person name="Rast P."/>
            <person name="Oberbeckmann S."/>
            <person name="Bunk B."/>
            <person name="Jeske O."/>
            <person name="Meyerdierks A."/>
            <person name="Storesund J.E."/>
            <person name="Kallscheuer N."/>
            <person name="Luecker S."/>
            <person name="Lage O.M."/>
            <person name="Pohl T."/>
            <person name="Merkel B.J."/>
            <person name="Hornburger P."/>
            <person name="Mueller R.-W."/>
            <person name="Bruemmer F."/>
            <person name="Labrenz M."/>
            <person name="Spormann A.M."/>
            <person name="Op den Camp H."/>
            <person name="Overmann J."/>
            <person name="Amann R."/>
            <person name="Jetten M.S.M."/>
            <person name="Mascher T."/>
            <person name="Medema M.H."/>
            <person name="Devos D.P."/>
            <person name="Kaster A.-K."/>
            <person name="Ovreas L."/>
            <person name="Rohde M."/>
            <person name="Galperin M.Y."/>
            <person name="Jogler C."/>
        </authorList>
    </citation>
    <scope>NUCLEOTIDE SEQUENCE [LARGE SCALE GENOMIC DNA]</scope>
    <source>
        <strain evidence="2 3">Pan241w</strain>
    </source>
</reference>
<dbReference type="KEGG" id="gaz:Pan241w_31560"/>
<keyword evidence="1" id="KW-0677">Repeat</keyword>
<dbReference type="InterPro" id="IPR000357">
    <property type="entry name" value="HEAT"/>
</dbReference>
<gene>
    <name evidence="2" type="ORF">Pan241w_31560</name>
</gene>
<name>A0A517RGQ9_9PLAN</name>
<keyword evidence="3" id="KW-1185">Reference proteome</keyword>
<dbReference type="Gene3D" id="1.25.10.10">
    <property type="entry name" value="Leucine-rich Repeat Variant"/>
    <property type="match status" value="2"/>
</dbReference>
<evidence type="ECO:0000256" key="1">
    <source>
        <dbReference type="ARBA" id="ARBA00022737"/>
    </source>
</evidence>
<organism evidence="2 3">
    <name type="scientific">Gimesia alba</name>
    <dbReference type="NCBI Taxonomy" id="2527973"/>
    <lineage>
        <taxon>Bacteria</taxon>
        <taxon>Pseudomonadati</taxon>
        <taxon>Planctomycetota</taxon>
        <taxon>Planctomycetia</taxon>
        <taxon>Planctomycetales</taxon>
        <taxon>Planctomycetaceae</taxon>
        <taxon>Gimesia</taxon>
    </lineage>
</organism>
<evidence type="ECO:0000313" key="3">
    <source>
        <dbReference type="Proteomes" id="UP000317171"/>
    </source>
</evidence>
<dbReference type="InterPro" id="IPR016024">
    <property type="entry name" value="ARM-type_fold"/>
</dbReference>
<dbReference type="Proteomes" id="UP000317171">
    <property type="component" value="Chromosome"/>
</dbReference>
<proteinExistence type="predicted"/>
<dbReference type="AlphaFoldDB" id="A0A517RGQ9"/>
<protein>
    <submittedName>
        <fullName evidence="2">HEAT repeat protein</fullName>
    </submittedName>
</protein>